<evidence type="ECO:0000313" key="3">
    <source>
        <dbReference type="Proteomes" id="UP000239590"/>
    </source>
</evidence>
<dbReference type="RefSeq" id="WP_104712008.1">
    <property type="nucleotide sequence ID" value="NZ_PTRA01000001.1"/>
</dbReference>
<sequence>MFNRHNEKHAGTNLGTAANDTNLANNQGSSAEAGHNSTITQPIEKPVGGPYDPEQDADTIERDTEEEPAYGEDANKTQAFLNDANATHDRKYKDLEERYPEDDELAGDQARPERDIPLV</sequence>
<evidence type="ECO:0000313" key="2">
    <source>
        <dbReference type="EMBL" id="PQA60051.1"/>
    </source>
</evidence>
<feature type="region of interest" description="Disordered" evidence="1">
    <location>
        <begin position="1"/>
        <end position="119"/>
    </location>
</feature>
<feature type="compositionally biased region" description="Basic and acidic residues" evidence="1">
    <location>
        <begin position="110"/>
        <end position="119"/>
    </location>
</feature>
<feature type="compositionally biased region" description="Basic and acidic residues" evidence="1">
    <location>
        <begin position="1"/>
        <end position="10"/>
    </location>
</feature>
<comment type="caution">
    <text evidence="2">The sequence shown here is derived from an EMBL/GenBank/DDBJ whole genome shotgun (WGS) entry which is preliminary data.</text>
</comment>
<keyword evidence="3" id="KW-1185">Reference proteome</keyword>
<accession>A0A2S7IQR1</accession>
<gene>
    <name evidence="2" type="ORF">C5O19_10670</name>
</gene>
<feature type="compositionally biased region" description="Basic and acidic residues" evidence="1">
    <location>
        <begin position="86"/>
        <end position="98"/>
    </location>
</feature>
<dbReference type="AlphaFoldDB" id="A0A2S7IQR1"/>
<reference evidence="3" key="1">
    <citation type="submission" date="2018-02" db="EMBL/GenBank/DDBJ databases">
        <title>Genome sequencing of Solimonas sp. HR-BB.</title>
        <authorList>
            <person name="Lee Y."/>
            <person name="Jeon C.O."/>
        </authorList>
    </citation>
    <scope>NUCLEOTIDE SEQUENCE [LARGE SCALE GENOMIC DNA]</scope>
    <source>
        <strain evidence="3">HR-U</strain>
    </source>
</reference>
<organism evidence="2 3">
    <name type="scientific">Siphonobacter curvatus</name>
    <dbReference type="NCBI Taxonomy" id="2094562"/>
    <lineage>
        <taxon>Bacteria</taxon>
        <taxon>Pseudomonadati</taxon>
        <taxon>Bacteroidota</taxon>
        <taxon>Cytophagia</taxon>
        <taxon>Cytophagales</taxon>
        <taxon>Cytophagaceae</taxon>
        <taxon>Siphonobacter</taxon>
    </lineage>
</organism>
<dbReference type="EMBL" id="PTRA01000001">
    <property type="protein sequence ID" value="PQA60051.1"/>
    <property type="molecule type" value="Genomic_DNA"/>
</dbReference>
<proteinExistence type="predicted"/>
<feature type="compositionally biased region" description="Acidic residues" evidence="1">
    <location>
        <begin position="53"/>
        <end position="70"/>
    </location>
</feature>
<protein>
    <submittedName>
        <fullName evidence="2">Uncharacterized protein</fullName>
    </submittedName>
</protein>
<dbReference type="Proteomes" id="UP000239590">
    <property type="component" value="Unassembled WGS sequence"/>
</dbReference>
<dbReference type="OrthoDB" id="960526at2"/>
<name>A0A2S7IQR1_9BACT</name>
<evidence type="ECO:0000256" key="1">
    <source>
        <dbReference type="SAM" id="MobiDB-lite"/>
    </source>
</evidence>
<feature type="compositionally biased region" description="Polar residues" evidence="1">
    <location>
        <begin position="13"/>
        <end position="41"/>
    </location>
</feature>